<organism evidence="2 3">
    <name type="scientific">Necator americanus</name>
    <name type="common">Human hookworm</name>
    <dbReference type="NCBI Taxonomy" id="51031"/>
    <lineage>
        <taxon>Eukaryota</taxon>
        <taxon>Metazoa</taxon>
        <taxon>Ecdysozoa</taxon>
        <taxon>Nematoda</taxon>
        <taxon>Chromadorea</taxon>
        <taxon>Rhabditida</taxon>
        <taxon>Rhabditina</taxon>
        <taxon>Rhabditomorpha</taxon>
        <taxon>Strongyloidea</taxon>
        <taxon>Ancylostomatidae</taxon>
        <taxon>Bunostominae</taxon>
        <taxon>Necator</taxon>
    </lineage>
</organism>
<reference evidence="2 3" key="1">
    <citation type="submission" date="2023-08" db="EMBL/GenBank/DDBJ databases">
        <title>A Necator americanus chromosomal reference genome.</title>
        <authorList>
            <person name="Ilik V."/>
            <person name="Petrzelkova K.J."/>
            <person name="Pardy F."/>
            <person name="Fuh T."/>
            <person name="Niatou-Singa F.S."/>
            <person name="Gouil Q."/>
            <person name="Baker L."/>
            <person name="Ritchie M.E."/>
            <person name="Jex A.R."/>
            <person name="Gazzola D."/>
            <person name="Li H."/>
            <person name="Toshio Fujiwara R."/>
            <person name="Zhan B."/>
            <person name="Aroian R.V."/>
            <person name="Pafco B."/>
            <person name="Schwarz E.M."/>
        </authorList>
    </citation>
    <scope>NUCLEOTIDE SEQUENCE [LARGE SCALE GENOMIC DNA]</scope>
    <source>
        <strain evidence="2 3">Aroian</strain>
        <tissue evidence="2">Whole animal</tissue>
    </source>
</reference>
<dbReference type="SUPFAM" id="SSF81321">
    <property type="entry name" value="Family A G protein-coupled receptor-like"/>
    <property type="match status" value="1"/>
</dbReference>
<evidence type="ECO:0000256" key="1">
    <source>
        <dbReference type="SAM" id="Phobius"/>
    </source>
</evidence>
<dbReference type="EMBL" id="JAVFWL010000005">
    <property type="protein sequence ID" value="KAK6757261.1"/>
    <property type="molecule type" value="Genomic_DNA"/>
</dbReference>
<keyword evidence="1" id="KW-0472">Membrane</keyword>
<evidence type="ECO:0000313" key="2">
    <source>
        <dbReference type="EMBL" id="KAK6757261.1"/>
    </source>
</evidence>
<evidence type="ECO:0000313" key="3">
    <source>
        <dbReference type="Proteomes" id="UP001303046"/>
    </source>
</evidence>
<gene>
    <name evidence="2" type="primary">Necator_chrV.g20009</name>
    <name evidence="2" type="ORF">RB195_015217</name>
</gene>
<dbReference type="Gene3D" id="1.20.1070.10">
    <property type="entry name" value="Rhodopsin 7-helix transmembrane proteins"/>
    <property type="match status" value="1"/>
</dbReference>
<evidence type="ECO:0008006" key="4">
    <source>
        <dbReference type="Google" id="ProtNLM"/>
    </source>
</evidence>
<keyword evidence="3" id="KW-1185">Reference proteome</keyword>
<name>A0ABR1E5B6_NECAM</name>
<feature type="transmembrane region" description="Helical" evidence="1">
    <location>
        <begin position="62"/>
        <end position="78"/>
    </location>
</feature>
<accession>A0ABR1E5B6</accession>
<comment type="caution">
    <text evidence="2">The sequence shown here is derived from an EMBL/GenBank/DDBJ whole genome shotgun (WGS) entry which is preliminary data.</text>
</comment>
<keyword evidence="1" id="KW-1133">Transmembrane helix</keyword>
<keyword evidence="1" id="KW-0812">Transmembrane</keyword>
<proteinExistence type="predicted"/>
<protein>
    <recommendedName>
        <fullName evidence="4">G-protein coupled receptors family 1 profile domain-containing protein</fullName>
    </recommendedName>
</protein>
<dbReference type="Proteomes" id="UP001303046">
    <property type="component" value="Unassembled WGS sequence"/>
</dbReference>
<sequence>MRGTLFTSATVTECFTEKFWPHAMIIGRELPAYTMILTSYERFLAVLRPMKYRMFFHQKQKLLLLLLVPLMGSIQLKIDVSTWFVEFGQLLFCLTDGRCCENDVISEAK</sequence>